<evidence type="ECO:0000313" key="6">
    <source>
        <dbReference type="Proteomes" id="UP001139354"/>
    </source>
</evidence>
<dbReference type="GO" id="GO:0016757">
    <property type="term" value="F:glycosyltransferase activity"/>
    <property type="evidence" value="ECO:0007669"/>
    <property type="project" value="UniProtKB-KW"/>
</dbReference>
<evidence type="ECO:0000259" key="4">
    <source>
        <dbReference type="Pfam" id="PF13439"/>
    </source>
</evidence>
<dbReference type="Proteomes" id="UP001139354">
    <property type="component" value="Unassembled WGS sequence"/>
</dbReference>
<dbReference type="InterPro" id="IPR028098">
    <property type="entry name" value="Glyco_trans_4-like_N"/>
</dbReference>
<evidence type="ECO:0000256" key="2">
    <source>
        <dbReference type="ARBA" id="ARBA00022679"/>
    </source>
</evidence>
<feature type="domain" description="Glycosyl transferase family 1" evidence="3">
    <location>
        <begin position="289"/>
        <end position="444"/>
    </location>
</feature>
<dbReference type="PANTHER" id="PTHR12526:SF630">
    <property type="entry name" value="GLYCOSYLTRANSFERASE"/>
    <property type="match status" value="1"/>
</dbReference>
<dbReference type="PANTHER" id="PTHR12526">
    <property type="entry name" value="GLYCOSYLTRANSFERASE"/>
    <property type="match status" value="1"/>
</dbReference>
<dbReference type="EC" id="2.4.-.-" evidence="5"/>
<keyword evidence="6" id="KW-1185">Reference proteome</keyword>
<dbReference type="AlphaFoldDB" id="A0A9X1LY88"/>
<name>A0A9X1LY88_9MICO</name>
<accession>A0A9X1LY88</accession>
<sequence>MTADDQTLPDADYVVLGSRIALGLDGGFAVAVPARVRLLEASGARLPLMLSVDGQPGDVHAAQRRAFVDAGLLPDAGRFRNLFDELRSAPAWLQTAGEPGQRTPGVEYRTVTADADPLVEPSLDPDAESRPIASLPVFENDPEWHLRDAAVVLHASGGDRVVRGFRGLYIAWLAHIAAERRAAAGDPDRLFVVICESRQIGEALVGWDDPRVRLVHTVHNSHLPAPYDDPAAPVSGLWERWLGSVDRYDGVLWPTRAQRDEVALHFGDPGTFHVVPNTIDLGAEPSTSVPRDPRRVVMVNRLAPQKRVDLAIRAWEKVSRTLPGARLDIYGDGPLREELQRLIDDLGLGASVSLHGVTAERDAVFDRSALLLTSTAFEGQGLSIAEALARGLPVVSFDARYGPREAIGDAGVLVAPGDVEGLAAAVTGLLQDDARRTDLAARARPAAAAFTPAAVRPALVAALTAAVAGPSRRRP</sequence>
<comment type="caution">
    <text evidence="5">The sequence shown here is derived from an EMBL/GenBank/DDBJ whole genome shotgun (WGS) entry which is preliminary data.</text>
</comment>
<protein>
    <submittedName>
        <fullName evidence="5">Glycosyltransferase</fullName>
        <ecNumber evidence="5">2.4.-.-</ecNumber>
    </submittedName>
</protein>
<dbReference type="EMBL" id="JAGTTN010000008">
    <property type="protein sequence ID" value="MCC2033921.1"/>
    <property type="molecule type" value="Genomic_DNA"/>
</dbReference>
<gene>
    <name evidence="5" type="ORF">KEC57_17170</name>
</gene>
<dbReference type="Gene3D" id="3.40.50.2000">
    <property type="entry name" value="Glycogen Phosphorylase B"/>
    <property type="match status" value="2"/>
</dbReference>
<organism evidence="5 6">
    <name type="scientific">Microbacterium allomyrinae</name>
    <dbReference type="NCBI Taxonomy" id="2830666"/>
    <lineage>
        <taxon>Bacteria</taxon>
        <taxon>Bacillati</taxon>
        <taxon>Actinomycetota</taxon>
        <taxon>Actinomycetes</taxon>
        <taxon>Micrococcales</taxon>
        <taxon>Microbacteriaceae</taxon>
        <taxon>Microbacterium</taxon>
    </lineage>
</organism>
<dbReference type="Pfam" id="PF13439">
    <property type="entry name" value="Glyco_transf_4"/>
    <property type="match status" value="1"/>
</dbReference>
<proteinExistence type="predicted"/>
<keyword evidence="1 5" id="KW-0328">Glycosyltransferase</keyword>
<feature type="domain" description="Glycosyltransferase subfamily 4-like N-terminal" evidence="4">
    <location>
        <begin position="160"/>
        <end position="281"/>
    </location>
</feature>
<dbReference type="RefSeq" id="WP_229385920.1">
    <property type="nucleotide sequence ID" value="NZ_JAGTTN010000008.1"/>
</dbReference>
<dbReference type="InterPro" id="IPR001296">
    <property type="entry name" value="Glyco_trans_1"/>
</dbReference>
<evidence type="ECO:0000259" key="3">
    <source>
        <dbReference type="Pfam" id="PF00534"/>
    </source>
</evidence>
<evidence type="ECO:0000313" key="5">
    <source>
        <dbReference type="EMBL" id="MCC2033921.1"/>
    </source>
</evidence>
<keyword evidence="2 5" id="KW-0808">Transferase</keyword>
<dbReference type="SUPFAM" id="SSF53756">
    <property type="entry name" value="UDP-Glycosyltransferase/glycogen phosphorylase"/>
    <property type="match status" value="1"/>
</dbReference>
<dbReference type="Pfam" id="PF00534">
    <property type="entry name" value="Glycos_transf_1"/>
    <property type="match status" value="1"/>
</dbReference>
<reference evidence="5" key="1">
    <citation type="submission" date="2021-04" db="EMBL/GenBank/DDBJ databases">
        <title>Microbacterium tenobrionis sp. nov. and Microbacterium allomyrinae sp. nov., isolated from larvae of Tenobrio molitor and Allomyrina dichotoma, respectively.</title>
        <authorList>
            <person name="Lee S.D."/>
        </authorList>
    </citation>
    <scope>NUCLEOTIDE SEQUENCE</scope>
    <source>
        <strain evidence="5">BWT-G7</strain>
    </source>
</reference>
<evidence type="ECO:0000256" key="1">
    <source>
        <dbReference type="ARBA" id="ARBA00022676"/>
    </source>
</evidence>